<gene>
    <name evidence="2" type="ORF">TO10_v1_1470001</name>
</gene>
<name>A0A0S4WN04_RALSL</name>
<sequence>MLQASPIAKTCPVISRGRTARPSHNEPDPDSFYEQKLVREQVAQLTGRRFLDGYSSDEAQYRALIDNGVTLSLIHISEPTRLGMISYAVFCLKKKNKTG</sequence>
<reference evidence="2" key="1">
    <citation type="submission" date="2015-10" db="EMBL/GenBank/DDBJ databases">
        <authorList>
            <person name="Gilbert D.G."/>
        </authorList>
    </citation>
    <scope>NUCLEOTIDE SEQUENCE</scope>
    <source>
        <strain evidence="2">Phyl III-seqv23</strain>
    </source>
</reference>
<organism evidence="2">
    <name type="scientific">Ralstonia solanacearum</name>
    <name type="common">Pseudomonas solanacearum</name>
    <dbReference type="NCBI Taxonomy" id="305"/>
    <lineage>
        <taxon>Bacteria</taxon>
        <taxon>Pseudomonadati</taxon>
        <taxon>Pseudomonadota</taxon>
        <taxon>Betaproteobacteria</taxon>
        <taxon>Burkholderiales</taxon>
        <taxon>Burkholderiaceae</taxon>
        <taxon>Ralstonia</taxon>
        <taxon>Ralstonia solanacearum species complex</taxon>
    </lineage>
</organism>
<accession>A0A0S4WN04</accession>
<evidence type="ECO:0000256" key="1">
    <source>
        <dbReference type="SAM" id="MobiDB-lite"/>
    </source>
</evidence>
<proteinExistence type="predicted"/>
<dbReference type="EMBL" id="LN899827">
    <property type="protein sequence ID" value="CUV48023.1"/>
    <property type="molecule type" value="Genomic_DNA"/>
</dbReference>
<dbReference type="AlphaFoldDB" id="A0A0S4WN04"/>
<evidence type="ECO:0000313" key="2">
    <source>
        <dbReference type="EMBL" id="CUV48023.1"/>
    </source>
</evidence>
<feature type="region of interest" description="Disordered" evidence="1">
    <location>
        <begin position="1"/>
        <end position="31"/>
    </location>
</feature>
<protein>
    <submittedName>
        <fullName evidence="2">Uncharacterized protein</fullName>
    </submittedName>
</protein>